<evidence type="ECO:0000256" key="4">
    <source>
        <dbReference type="ARBA" id="ARBA00022475"/>
    </source>
</evidence>
<keyword evidence="8" id="KW-0812">Transmembrane</keyword>
<dbReference type="Proteomes" id="UP001174677">
    <property type="component" value="Chromosome 14"/>
</dbReference>
<dbReference type="Gene3D" id="3.30.200.20">
    <property type="entry name" value="Phosphorylase Kinase, domain 1"/>
    <property type="match status" value="1"/>
</dbReference>
<comment type="similarity">
    <text evidence="2">Belongs to the protein kinase superfamily. TKL Ser/Thr protein kinase family. ROCO subfamily.</text>
</comment>
<evidence type="ECO:0000256" key="1">
    <source>
        <dbReference type="ARBA" id="ARBA00004162"/>
    </source>
</evidence>
<keyword evidence="10" id="KW-0547">Nucleotide-binding</keyword>
<keyword evidence="19" id="KW-1185">Reference proteome</keyword>
<evidence type="ECO:0000256" key="15">
    <source>
        <dbReference type="ARBA" id="ARBA00047899"/>
    </source>
</evidence>
<evidence type="ECO:0000256" key="11">
    <source>
        <dbReference type="ARBA" id="ARBA00022777"/>
    </source>
</evidence>
<dbReference type="Pfam" id="PF23598">
    <property type="entry name" value="LRR_14"/>
    <property type="match status" value="1"/>
</dbReference>
<dbReference type="SUPFAM" id="SSF56112">
    <property type="entry name" value="Protein kinase-like (PK-like)"/>
    <property type="match status" value="1"/>
</dbReference>
<dbReference type="InterPro" id="IPR057135">
    <property type="entry name" value="At4g27190-like_LRR"/>
</dbReference>
<dbReference type="InterPro" id="IPR032675">
    <property type="entry name" value="LRR_dom_sf"/>
</dbReference>
<keyword evidence="6" id="KW-0433">Leucine-rich repeat</keyword>
<sequence length="1240" mass="140561">MSSTESFSPACEPRKFEFEELAIATRYFSNERLVRIGDFGDVFVGSLPGVEVNVVVKKLKYKQDEKQEEEFKNQIKDFGIVSHPNLVKLLGYCCEEADRLLVLEFVPNQSLRFHLSDENGRSNLNWSKRMKIAVGSARGLAHLHDECYPKIIHGDIKSDNILLDNDFTPKIAGFELAKFFPETNSVTHISSGWKGINVYADPEDYYPQKDENILQKICEKSDVYSFGVVLLELITGRTIFDEHGVDIVNWAKPFMFKGDSVEINYSCLLDSALKGDYIKSEMELMIYCAAVSVYRPSKLRPRMKQIVEALEGKMPSNELWVAEVNTGKASESRSSKAGDMSETTSSPFQELKEITEASNLHWSKATSSQGIEPEIMQIQEMHAKSHYSALEQAATLSETSLEATAHNVMPSSRLMKVYHILNEIMTRIGNPNISTIGVCGGEGVGKTTLLEALKIQPVIRDVFQFVIWVTVPKVPDPREVQLQIARQLPLTDKKPINAWTLLSFLEGVKFLLILDGVQEFISLNTVGIPDPTPENGCKIVLTTRSEQVCDRISVDSKINLENLLCKLFWENVGESIYSSNLQPLARKVVDLCCYHSHAIFLMSKALKDESDVDVWNNAIETLNMQAASPEQELEHIMVNVLKFSYLRLPDDTTRRCLKNGALFFVNEKIARKSLIDNWISDDLTDTYQKGRNVLETLVTAGLLERSEDGQFFTLHEIDRCILLEYIVPTEEAQVLFLINGGMGLTKPPKVEQWEGLIEICLMDNDISELPISPSCPKLRKLFLERNYKLRIIPPSFFDNMPALQVLNLSRTSIKSLPESLFKLFNLRRLFLNHCVLITTLSSKVGELKQLEVLDLEGTEIMYLPKEVGQLTNLTCLEVSFFEPTSQRRLEQSGEIIPCGAISALSQLEELNIDMSYDDKRWNASAEAVVSEICKLESLHTLKVYFPKVKLLSHLHWNEENMAFPSLSYFKFTVGHLVERIISRVSCDTELELERHDRYLKYVNGEGVPGDIKKVLRHSTAFFLDRNSTISRLSDFGYRNMQQLKCLVAGQCNELQAIIGGDQIESSSSDATVGLVSLEYMHIYYMKNLRSIWEGPVNDSSFNSLKCLTLRTCPELTTVFTPRLLTNFSNLEELTIRDCPKITTLVSCDSCDHNITSILPALKRISLHFLPKLTSISSGLLMAPMLELMSFQYCLNLKSLPISKASNKNLRKIKGEESWWQELKWEGTHHDSWADIFVPID</sequence>
<evidence type="ECO:0000256" key="3">
    <source>
        <dbReference type="ARBA" id="ARBA00012513"/>
    </source>
</evidence>
<dbReference type="PANTHER" id="PTHR47982">
    <property type="entry name" value="PROLINE-RICH RECEPTOR-LIKE PROTEIN KINASE PERK4"/>
    <property type="match status" value="1"/>
</dbReference>
<keyword evidence="7" id="KW-0808">Transferase</keyword>
<evidence type="ECO:0000256" key="6">
    <source>
        <dbReference type="ARBA" id="ARBA00022614"/>
    </source>
</evidence>
<dbReference type="InterPro" id="IPR008271">
    <property type="entry name" value="Ser/Thr_kinase_AS"/>
</dbReference>
<evidence type="ECO:0000256" key="8">
    <source>
        <dbReference type="ARBA" id="ARBA00022692"/>
    </source>
</evidence>
<accession>A0ABQ9L2Z0</accession>
<keyword evidence="9" id="KW-0677">Repeat</keyword>
<comment type="catalytic activity">
    <reaction evidence="16">
        <text>L-seryl-[protein] + ATP = O-phospho-L-seryl-[protein] + ADP + H(+)</text>
        <dbReference type="Rhea" id="RHEA:17989"/>
        <dbReference type="Rhea" id="RHEA-COMP:9863"/>
        <dbReference type="Rhea" id="RHEA-COMP:11604"/>
        <dbReference type="ChEBI" id="CHEBI:15378"/>
        <dbReference type="ChEBI" id="CHEBI:29999"/>
        <dbReference type="ChEBI" id="CHEBI:30616"/>
        <dbReference type="ChEBI" id="CHEBI:83421"/>
        <dbReference type="ChEBI" id="CHEBI:456216"/>
        <dbReference type="EC" id="2.7.11.1"/>
    </reaction>
</comment>
<comment type="catalytic activity">
    <reaction evidence="15">
        <text>L-threonyl-[protein] + ATP = O-phospho-L-threonyl-[protein] + ADP + H(+)</text>
        <dbReference type="Rhea" id="RHEA:46608"/>
        <dbReference type="Rhea" id="RHEA-COMP:11060"/>
        <dbReference type="Rhea" id="RHEA-COMP:11605"/>
        <dbReference type="ChEBI" id="CHEBI:15378"/>
        <dbReference type="ChEBI" id="CHEBI:30013"/>
        <dbReference type="ChEBI" id="CHEBI:30616"/>
        <dbReference type="ChEBI" id="CHEBI:61977"/>
        <dbReference type="ChEBI" id="CHEBI:456216"/>
        <dbReference type="EC" id="2.7.11.1"/>
    </reaction>
</comment>
<dbReference type="SMART" id="SM00220">
    <property type="entry name" value="S_TKc"/>
    <property type="match status" value="1"/>
</dbReference>
<dbReference type="EMBL" id="JARPOI010000014">
    <property type="protein sequence ID" value="KAJ9159060.1"/>
    <property type="molecule type" value="Genomic_DNA"/>
</dbReference>
<dbReference type="SUPFAM" id="SSF52540">
    <property type="entry name" value="P-loop containing nucleoside triphosphate hydrolases"/>
    <property type="match status" value="1"/>
</dbReference>
<keyword evidence="11" id="KW-0418">Kinase</keyword>
<evidence type="ECO:0000256" key="10">
    <source>
        <dbReference type="ARBA" id="ARBA00022741"/>
    </source>
</evidence>
<protein>
    <recommendedName>
        <fullName evidence="3">non-specific serine/threonine protein kinase</fullName>
        <ecNumber evidence="3">2.7.11.1</ecNumber>
    </recommendedName>
</protein>
<dbReference type="InterPro" id="IPR002182">
    <property type="entry name" value="NB-ARC"/>
</dbReference>
<dbReference type="Pfam" id="PF07714">
    <property type="entry name" value="PK_Tyr_Ser-Thr"/>
    <property type="match status" value="1"/>
</dbReference>
<dbReference type="InterPro" id="IPR001245">
    <property type="entry name" value="Ser-Thr/Tyr_kinase_cat_dom"/>
</dbReference>
<keyword evidence="14" id="KW-0472">Membrane</keyword>
<evidence type="ECO:0000256" key="12">
    <source>
        <dbReference type="ARBA" id="ARBA00022840"/>
    </source>
</evidence>
<name>A0ABQ9L2Z0_HEVBR</name>
<evidence type="ECO:0000256" key="7">
    <source>
        <dbReference type="ARBA" id="ARBA00022679"/>
    </source>
</evidence>
<evidence type="ECO:0000259" key="17">
    <source>
        <dbReference type="PROSITE" id="PS50011"/>
    </source>
</evidence>
<dbReference type="PANTHER" id="PTHR47982:SF40">
    <property type="entry name" value="NON-SPECIFIC SERINE_THREONINE PROTEIN KINASE"/>
    <property type="match status" value="1"/>
</dbReference>
<dbReference type="Pfam" id="PF23247">
    <property type="entry name" value="LRR_RPS2"/>
    <property type="match status" value="1"/>
</dbReference>
<dbReference type="InterPro" id="IPR011009">
    <property type="entry name" value="Kinase-like_dom_sf"/>
</dbReference>
<evidence type="ECO:0000256" key="5">
    <source>
        <dbReference type="ARBA" id="ARBA00022527"/>
    </source>
</evidence>
<evidence type="ECO:0000256" key="14">
    <source>
        <dbReference type="ARBA" id="ARBA00023136"/>
    </source>
</evidence>
<dbReference type="InterPro" id="IPR047117">
    <property type="entry name" value="PERK1-13-like"/>
</dbReference>
<comment type="subcellular location">
    <subcellularLocation>
        <location evidence="1">Cell membrane</location>
        <topology evidence="1">Single-pass membrane protein</topology>
    </subcellularLocation>
</comment>
<proteinExistence type="inferred from homology"/>
<keyword evidence="12" id="KW-0067">ATP-binding</keyword>
<evidence type="ECO:0000256" key="13">
    <source>
        <dbReference type="ARBA" id="ARBA00022989"/>
    </source>
</evidence>
<dbReference type="PROSITE" id="PS50011">
    <property type="entry name" value="PROTEIN_KINASE_DOM"/>
    <property type="match status" value="1"/>
</dbReference>
<dbReference type="Gene3D" id="3.40.50.300">
    <property type="entry name" value="P-loop containing nucleotide triphosphate hydrolases"/>
    <property type="match status" value="1"/>
</dbReference>
<feature type="domain" description="Protein kinase" evidence="17">
    <location>
        <begin position="28"/>
        <end position="321"/>
    </location>
</feature>
<reference evidence="18" key="1">
    <citation type="journal article" date="2023" name="Plant Biotechnol. J.">
        <title>Chromosome-level wild Hevea brasiliensis genome provides new tools for genomic-assisted breeding and valuable loci to elevate rubber yield.</title>
        <authorList>
            <person name="Cheng H."/>
            <person name="Song X."/>
            <person name="Hu Y."/>
            <person name="Wu T."/>
            <person name="Yang Q."/>
            <person name="An Z."/>
            <person name="Feng S."/>
            <person name="Deng Z."/>
            <person name="Wu W."/>
            <person name="Zeng X."/>
            <person name="Tu M."/>
            <person name="Wang X."/>
            <person name="Huang H."/>
        </authorList>
    </citation>
    <scope>NUCLEOTIDE SEQUENCE</scope>
    <source>
        <strain evidence="18">MT/VB/25A 57/8</strain>
    </source>
</reference>
<gene>
    <name evidence="18" type="ORF">P3X46_024591</name>
</gene>
<dbReference type="Gene3D" id="3.80.10.10">
    <property type="entry name" value="Ribonuclease Inhibitor"/>
    <property type="match status" value="2"/>
</dbReference>
<dbReference type="PRINTS" id="PR00364">
    <property type="entry name" value="DISEASERSIST"/>
</dbReference>
<keyword evidence="4" id="KW-1003">Cell membrane</keyword>
<evidence type="ECO:0000256" key="9">
    <source>
        <dbReference type="ARBA" id="ARBA00022737"/>
    </source>
</evidence>
<organism evidence="18 19">
    <name type="scientific">Hevea brasiliensis</name>
    <name type="common">Para rubber tree</name>
    <name type="synonym">Siphonia brasiliensis</name>
    <dbReference type="NCBI Taxonomy" id="3981"/>
    <lineage>
        <taxon>Eukaryota</taxon>
        <taxon>Viridiplantae</taxon>
        <taxon>Streptophyta</taxon>
        <taxon>Embryophyta</taxon>
        <taxon>Tracheophyta</taxon>
        <taxon>Spermatophyta</taxon>
        <taxon>Magnoliopsida</taxon>
        <taxon>eudicotyledons</taxon>
        <taxon>Gunneridae</taxon>
        <taxon>Pentapetalae</taxon>
        <taxon>rosids</taxon>
        <taxon>fabids</taxon>
        <taxon>Malpighiales</taxon>
        <taxon>Euphorbiaceae</taxon>
        <taxon>Crotonoideae</taxon>
        <taxon>Micrandreae</taxon>
        <taxon>Hevea</taxon>
    </lineage>
</organism>
<evidence type="ECO:0000313" key="18">
    <source>
        <dbReference type="EMBL" id="KAJ9159060.1"/>
    </source>
</evidence>
<evidence type="ECO:0000313" key="19">
    <source>
        <dbReference type="Proteomes" id="UP001174677"/>
    </source>
</evidence>
<dbReference type="InterPro" id="IPR003591">
    <property type="entry name" value="Leu-rich_rpt_typical-subtyp"/>
</dbReference>
<dbReference type="InterPro" id="IPR000719">
    <property type="entry name" value="Prot_kinase_dom"/>
</dbReference>
<dbReference type="InterPro" id="IPR055414">
    <property type="entry name" value="LRR_R13L4/SHOC2-like"/>
</dbReference>
<dbReference type="SUPFAM" id="SSF52058">
    <property type="entry name" value="L domain-like"/>
    <property type="match status" value="1"/>
</dbReference>
<dbReference type="EC" id="2.7.11.1" evidence="3"/>
<dbReference type="Gene3D" id="1.10.510.10">
    <property type="entry name" value="Transferase(Phosphotransferase) domain 1"/>
    <property type="match status" value="1"/>
</dbReference>
<dbReference type="SMART" id="SM00369">
    <property type="entry name" value="LRR_TYP"/>
    <property type="match status" value="3"/>
</dbReference>
<evidence type="ECO:0000256" key="2">
    <source>
        <dbReference type="ARBA" id="ARBA00008171"/>
    </source>
</evidence>
<comment type="caution">
    <text evidence="18">The sequence shown here is derived from an EMBL/GenBank/DDBJ whole genome shotgun (WGS) entry which is preliminary data.</text>
</comment>
<dbReference type="Pfam" id="PF00931">
    <property type="entry name" value="NB-ARC"/>
    <property type="match status" value="1"/>
</dbReference>
<keyword evidence="13" id="KW-1133">Transmembrane helix</keyword>
<dbReference type="InterPro" id="IPR027417">
    <property type="entry name" value="P-loop_NTPase"/>
</dbReference>
<dbReference type="PROSITE" id="PS00108">
    <property type="entry name" value="PROTEIN_KINASE_ST"/>
    <property type="match status" value="1"/>
</dbReference>
<keyword evidence="5" id="KW-0723">Serine/threonine-protein kinase</keyword>
<evidence type="ECO:0000256" key="16">
    <source>
        <dbReference type="ARBA" id="ARBA00048679"/>
    </source>
</evidence>